<feature type="region of interest" description="Disordered" evidence="1">
    <location>
        <begin position="161"/>
        <end position="205"/>
    </location>
</feature>
<evidence type="ECO:0000313" key="3">
    <source>
        <dbReference type="Proteomes" id="UP000094527"/>
    </source>
</evidence>
<organism evidence="2 3">
    <name type="scientific">Orchesella cincta</name>
    <name type="common">Springtail</name>
    <name type="synonym">Podura cincta</name>
    <dbReference type="NCBI Taxonomy" id="48709"/>
    <lineage>
        <taxon>Eukaryota</taxon>
        <taxon>Metazoa</taxon>
        <taxon>Ecdysozoa</taxon>
        <taxon>Arthropoda</taxon>
        <taxon>Hexapoda</taxon>
        <taxon>Collembola</taxon>
        <taxon>Entomobryomorpha</taxon>
        <taxon>Entomobryoidea</taxon>
        <taxon>Orchesellidae</taxon>
        <taxon>Orchesellinae</taxon>
        <taxon>Orchesella</taxon>
    </lineage>
</organism>
<dbReference type="GO" id="GO:0005634">
    <property type="term" value="C:nucleus"/>
    <property type="evidence" value="ECO:0007669"/>
    <property type="project" value="InterPro"/>
</dbReference>
<feature type="region of interest" description="Disordered" evidence="1">
    <location>
        <begin position="273"/>
        <end position="324"/>
    </location>
</feature>
<keyword evidence="2" id="KW-0804">Transcription</keyword>
<dbReference type="STRING" id="48709.A0A1D2N2R6"/>
<dbReference type="Proteomes" id="UP000094527">
    <property type="component" value="Unassembled WGS sequence"/>
</dbReference>
<feature type="compositionally biased region" description="Polar residues" evidence="1">
    <location>
        <begin position="312"/>
        <end position="324"/>
    </location>
</feature>
<dbReference type="AlphaFoldDB" id="A0A1D2N2R6"/>
<evidence type="ECO:0000256" key="1">
    <source>
        <dbReference type="SAM" id="MobiDB-lite"/>
    </source>
</evidence>
<accession>A0A1D2N2R6</accession>
<name>A0A1D2N2R6_ORCCI</name>
<comment type="caution">
    <text evidence="2">The sequence shown here is derived from an EMBL/GenBank/DDBJ whole genome shotgun (WGS) entry which is preliminary data.</text>
</comment>
<sequence length="324" mass="36062">MDNQPTSALEEQLARQKGILSNSKLIQKLPDKGAKLRDSVAKIEEELVKRRSEAERSQRLEIVDVGKLEWSLRTTTLTNSPSGNDPPSKTDVVLDSDDDEEPNSQSESQNPLQIIATSQITQREPKPTFLSTPGGTYGKEGEMDLYVFKLIENDVKTAAAHSSHPKFLPGKSLKSSKGEGSSSPMETSESPANSVSSNSTKPPKWDECLLPQAYNHRTATLLTMEETVKLSCDQYKKVQLQKLEATTKEKKVYAYDRLREQGLLNEYSVEMQTTRPVRTDANDDEFEEDLEDDEITEESESGESDDEASNDLSNLVNASLKLNS</sequence>
<dbReference type="EMBL" id="LJIJ01000274">
    <property type="protein sequence ID" value="ODM99521.1"/>
    <property type="molecule type" value="Genomic_DNA"/>
</dbReference>
<dbReference type="GO" id="GO:0000428">
    <property type="term" value="C:DNA-directed RNA polymerase complex"/>
    <property type="evidence" value="ECO:0007669"/>
    <property type="project" value="UniProtKB-KW"/>
</dbReference>
<feature type="compositionally biased region" description="Polar residues" evidence="1">
    <location>
        <begin position="75"/>
        <end position="87"/>
    </location>
</feature>
<reference evidence="2 3" key="1">
    <citation type="journal article" date="2016" name="Genome Biol. Evol.">
        <title>Gene Family Evolution Reflects Adaptation to Soil Environmental Stressors in the Genome of the Collembolan Orchesella cincta.</title>
        <authorList>
            <person name="Faddeeva-Vakhrusheva A."/>
            <person name="Derks M.F."/>
            <person name="Anvar S.Y."/>
            <person name="Agamennone V."/>
            <person name="Suring W."/>
            <person name="Smit S."/>
            <person name="van Straalen N.M."/>
            <person name="Roelofs D."/>
        </authorList>
    </citation>
    <scope>NUCLEOTIDE SEQUENCE [LARGE SCALE GENOMIC DNA]</scope>
    <source>
        <tissue evidence="2">Mixed pool</tissue>
    </source>
</reference>
<protein>
    <submittedName>
        <fullName evidence="2">DNA-directed RNA polymerase II subunit GRINL1A</fullName>
    </submittedName>
</protein>
<dbReference type="Pfam" id="PF15328">
    <property type="entry name" value="GCOM2"/>
    <property type="match status" value="1"/>
</dbReference>
<evidence type="ECO:0000313" key="2">
    <source>
        <dbReference type="EMBL" id="ODM99521.1"/>
    </source>
</evidence>
<dbReference type="OrthoDB" id="1935146at2759"/>
<keyword evidence="2" id="KW-0240">DNA-directed RNA polymerase</keyword>
<gene>
    <name evidence="2" type="ORF">Ocin01_07159</name>
</gene>
<feature type="compositionally biased region" description="Acidic residues" evidence="1">
    <location>
        <begin position="282"/>
        <end position="309"/>
    </location>
</feature>
<dbReference type="GO" id="GO:0006368">
    <property type="term" value="P:transcription elongation by RNA polymerase II"/>
    <property type="evidence" value="ECO:0007669"/>
    <property type="project" value="InterPro"/>
</dbReference>
<feature type="region of interest" description="Disordered" evidence="1">
    <location>
        <begin position="75"/>
        <end position="139"/>
    </location>
</feature>
<keyword evidence="3" id="KW-1185">Reference proteome</keyword>
<feature type="compositionally biased region" description="Low complexity" evidence="1">
    <location>
        <begin position="170"/>
        <end position="200"/>
    </location>
</feature>
<proteinExistence type="predicted"/>
<dbReference type="InterPro" id="IPR026213">
    <property type="entry name" value="GRINL1"/>
</dbReference>
<feature type="compositionally biased region" description="Polar residues" evidence="1">
    <location>
        <begin position="103"/>
        <end position="122"/>
    </location>
</feature>
<dbReference type="GO" id="GO:0003711">
    <property type="term" value="F:transcription elongation factor activity"/>
    <property type="evidence" value="ECO:0007669"/>
    <property type="project" value="InterPro"/>
</dbReference>